<dbReference type="InterPro" id="IPR036890">
    <property type="entry name" value="HATPase_C_sf"/>
</dbReference>
<dbReference type="RefSeq" id="WP_114959478.1">
    <property type="nucleotide sequence ID" value="NZ_MSZW01000010.1"/>
</dbReference>
<dbReference type="CDD" id="cd00082">
    <property type="entry name" value="HisKA"/>
    <property type="match status" value="1"/>
</dbReference>
<protein>
    <recommendedName>
        <fullName evidence="2">histidine kinase</fullName>
        <ecNumber evidence="2">2.7.13.3</ecNumber>
    </recommendedName>
</protein>
<dbReference type="EMBL" id="SMAP01000002">
    <property type="protein sequence ID" value="TCT25228.1"/>
    <property type="molecule type" value="Genomic_DNA"/>
</dbReference>
<dbReference type="SMART" id="SM00448">
    <property type="entry name" value="REC"/>
    <property type="match status" value="1"/>
</dbReference>
<dbReference type="InterPro" id="IPR001789">
    <property type="entry name" value="Sig_transdc_resp-reg_receiver"/>
</dbReference>
<dbReference type="Proteomes" id="UP000295414">
    <property type="component" value="Unassembled WGS sequence"/>
</dbReference>
<dbReference type="InterPro" id="IPR004358">
    <property type="entry name" value="Sig_transdc_His_kin-like_C"/>
</dbReference>
<dbReference type="InterPro" id="IPR003594">
    <property type="entry name" value="HATPase_dom"/>
</dbReference>
<dbReference type="InterPro" id="IPR036097">
    <property type="entry name" value="HisK_dim/P_sf"/>
</dbReference>
<feature type="modified residue" description="4-aspartylphosphate" evidence="4">
    <location>
        <position position="58"/>
    </location>
</feature>
<dbReference type="PANTHER" id="PTHR43547">
    <property type="entry name" value="TWO-COMPONENT HISTIDINE KINASE"/>
    <property type="match status" value="1"/>
</dbReference>
<feature type="domain" description="Response regulatory" evidence="6">
    <location>
        <begin position="10"/>
        <end position="125"/>
    </location>
</feature>
<dbReference type="InterPro" id="IPR011006">
    <property type="entry name" value="CheY-like_superfamily"/>
</dbReference>
<proteinExistence type="predicted"/>
<gene>
    <name evidence="7" type="ORF">EDC34_102116</name>
</gene>
<accession>A0A4R3N9D3</accession>
<evidence type="ECO:0000313" key="8">
    <source>
        <dbReference type="Proteomes" id="UP000295414"/>
    </source>
</evidence>
<comment type="catalytic activity">
    <reaction evidence="1">
        <text>ATP + protein L-histidine = ADP + protein N-phospho-L-histidine.</text>
        <dbReference type="EC" id="2.7.13.3"/>
    </reaction>
</comment>
<sequence length="372" mass="40383">MPHQIARTGRILIVTAQPPSCPACALLGENGHEVMRAADAEQALALAQAQPPDLILLDLPIPGTTAVELLHGLHATAALQAVPIIVLTATPDQTRLLRAFDAGAVDYIGQPCSAEELLARVQVHLRLKLTRDRLEQVARERQALVTLVAHDLKNPLTSVLFACEMLAQPDCRPERAPRYLQIIEDSTREALTYIHDYLDTQANPARAGGAASGGCAHLGETLHWLAARYELQLEAHGLRLRVQPPETEACVAISRQVLRQVGENLISNALKYARGGGELELVARAGAPGYWQVVAQDRGPGVPAFFQPRLFQPFERLRGNGEDPGHSNGLGLALARQIVVNAGGQLWYEDREGGGARFLLELPEARCESRCN</sequence>
<name>A0A4R3N9D3_9GAMM</name>
<dbReference type="CDD" id="cd00075">
    <property type="entry name" value="HATPase"/>
    <property type="match status" value="1"/>
</dbReference>
<keyword evidence="8" id="KW-1185">Reference proteome</keyword>
<dbReference type="PROSITE" id="PS50110">
    <property type="entry name" value="RESPONSE_REGULATORY"/>
    <property type="match status" value="1"/>
</dbReference>
<dbReference type="PANTHER" id="PTHR43547:SF2">
    <property type="entry name" value="HYBRID SIGNAL TRANSDUCTION HISTIDINE KINASE C"/>
    <property type="match status" value="1"/>
</dbReference>
<dbReference type="Gene3D" id="3.30.565.10">
    <property type="entry name" value="Histidine kinase-like ATPase, C-terminal domain"/>
    <property type="match status" value="1"/>
</dbReference>
<evidence type="ECO:0000313" key="7">
    <source>
        <dbReference type="EMBL" id="TCT25228.1"/>
    </source>
</evidence>
<evidence type="ECO:0000259" key="5">
    <source>
        <dbReference type="PROSITE" id="PS50109"/>
    </source>
</evidence>
<dbReference type="Pfam" id="PF00512">
    <property type="entry name" value="HisKA"/>
    <property type="match status" value="1"/>
</dbReference>
<dbReference type="SMART" id="SM00388">
    <property type="entry name" value="HisKA"/>
    <property type="match status" value="1"/>
</dbReference>
<dbReference type="SUPFAM" id="SSF52172">
    <property type="entry name" value="CheY-like"/>
    <property type="match status" value="1"/>
</dbReference>
<keyword evidence="3 4" id="KW-0597">Phosphoprotein</keyword>
<evidence type="ECO:0000256" key="1">
    <source>
        <dbReference type="ARBA" id="ARBA00000085"/>
    </source>
</evidence>
<dbReference type="Gene3D" id="3.40.50.2300">
    <property type="match status" value="1"/>
</dbReference>
<keyword evidence="7" id="KW-0808">Transferase</keyword>
<dbReference type="EC" id="2.7.13.3" evidence="2"/>
<dbReference type="Pfam" id="PF00072">
    <property type="entry name" value="Response_reg"/>
    <property type="match status" value="1"/>
</dbReference>
<dbReference type="InterPro" id="IPR003661">
    <property type="entry name" value="HisK_dim/P_dom"/>
</dbReference>
<dbReference type="AlphaFoldDB" id="A0A4R3N9D3"/>
<evidence type="ECO:0000256" key="2">
    <source>
        <dbReference type="ARBA" id="ARBA00012438"/>
    </source>
</evidence>
<dbReference type="SMART" id="SM00387">
    <property type="entry name" value="HATPase_c"/>
    <property type="match status" value="1"/>
</dbReference>
<dbReference type="InterPro" id="IPR005467">
    <property type="entry name" value="His_kinase_dom"/>
</dbReference>
<dbReference type="PRINTS" id="PR00344">
    <property type="entry name" value="BCTRLSENSOR"/>
</dbReference>
<dbReference type="GO" id="GO:0000155">
    <property type="term" value="F:phosphorelay sensor kinase activity"/>
    <property type="evidence" value="ECO:0007669"/>
    <property type="project" value="InterPro"/>
</dbReference>
<reference evidence="7 8" key="1">
    <citation type="submission" date="2019-03" db="EMBL/GenBank/DDBJ databases">
        <title>Genomic Encyclopedia of Type Strains, Phase IV (KMG-IV): sequencing the most valuable type-strain genomes for metagenomic binning, comparative biology and taxonomic classification.</title>
        <authorList>
            <person name="Goeker M."/>
        </authorList>
    </citation>
    <scope>NUCLEOTIDE SEQUENCE [LARGE SCALE GENOMIC DNA]</scope>
    <source>
        <strain evidence="7 8">DSM 13605</strain>
    </source>
</reference>
<dbReference type="Gene3D" id="1.10.287.130">
    <property type="match status" value="1"/>
</dbReference>
<dbReference type="OrthoDB" id="8874570at2"/>
<evidence type="ECO:0000256" key="4">
    <source>
        <dbReference type="PROSITE-ProRule" id="PRU00169"/>
    </source>
</evidence>
<dbReference type="SUPFAM" id="SSF55874">
    <property type="entry name" value="ATPase domain of HSP90 chaperone/DNA topoisomerase II/histidine kinase"/>
    <property type="match status" value="1"/>
</dbReference>
<organism evidence="7 8">
    <name type="scientific">Thermomonas haemolytica</name>
    <dbReference type="NCBI Taxonomy" id="141949"/>
    <lineage>
        <taxon>Bacteria</taxon>
        <taxon>Pseudomonadati</taxon>
        <taxon>Pseudomonadota</taxon>
        <taxon>Gammaproteobacteria</taxon>
        <taxon>Lysobacterales</taxon>
        <taxon>Lysobacteraceae</taxon>
        <taxon>Thermomonas</taxon>
    </lineage>
</organism>
<dbReference type="SUPFAM" id="SSF47384">
    <property type="entry name" value="Homodimeric domain of signal transducing histidine kinase"/>
    <property type="match status" value="1"/>
</dbReference>
<keyword evidence="7" id="KW-0418">Kinase</keyword>
<feature type="domain" description="Histidine kinase" evidence="5">
    <location>
        <begin position="147"/>
        <end position="366"/>
    </location>
</feature>
<comment type="caution">
    <text evidence="7">The sequence shown here is derived from an EMBL/GenBank/DDBJ whole genome shotgun (WGS) entry which is preliminary data.</text>
</comment>
<evidence type="ECO:0000259" key="6">
    <source>
        <dbReference type="PROSITE" id="PS50110"/>
    </source>
</evidence>
<evidence type="ECO:0000256" key="3">
    <source>
        <dbReference type="ARBA" id="ARBA00022553"/>
    </source>
</evidence>
<dbReference type="PROSITE" id="PS50109">
    <property type="entry name" value="HIS_KIN"/>
    <property type="match status" value="1"/>
</dbReference>
<dbReference type="Pfam" id="PF02518">
    <property type="entry name" value="HATPase_c"/>
    <property type="match status" value="1"/>
</dbReference>